<feature type="non-terminal residue" evidence="3">
    <location>
        <position position="1"/>
    </location>
</feature>
<organism evidence="3">
    <name type="scientific">marine metagenome</name>
    <dbReference type="NCBI Taxonomy" id="408172"/>
    <lineage>
        <taxon>unclassified sequences</taxon>
        <taxon>metagenomes</taxon>
        <taxon>ecological metagenomes</taxon>
    </lineage>
</organism>
<dbReference type="InterPro" id="IPR028250">
    <property type="entry name" value="DsbDN"/>
</dbReference>
<dbReference type="InterPro" id="IPR000866">
    <property type="entry name" value="AhpC/TSA"/>
</dbReference>
<evidence type="ECO:0000259" key="1">
    <source>
        <dbReference type="Pfam" id="PF00578"/>
    </source>
</evidence>
<reference evidence="3" key="1">
    <citation type="submission" date="2018-05" db="EMBL/GenBank/DDBJ databases">
        <authorList>
            <person name="Lanie J.A."/>
            <person name="Ng W.-L."/>
            <person name="Kazmierczak K.M."/>
            <person name="Andrzejewski T.M."/>
            <person name="Davidsen T.M."/>
            <person name="Wayne K.J."/>
            <person name="Tettelin H."/>
            <person name="Glass J.I."/>
            <person name="Rusch D."/>
            <person name="Podicherti R."/>
            <person name="Tsui H.-C.T."/>
            <person name="Winkler M.E."/>
        </authorList>
    </citation>
    <scope>NUCLEOTIDE SEQUENCE</scope>
</reference>
<name>A0A381Q8W2_9ZZZZ</name>
<dbReference type="InterPro" id="IPR036249">
    <property type="entry name" value="Thioredoxin-like_sf"/>
</dbReference>
<dbReference type="GO" id="GO:0016209">
    <property type="term" value="F:antioxidant activity"/>
    <property type="evidence" value="ECO:0007669"/>
    <property type="project" value="InterPro"/>
</dbReference>
<dbReference type="Gene3D" id="3.40.30.10">
    <property type="entry name" value="Glutaredoxin"/>
    <property type="match status" value="1"/>
</dbReference>
<dbReference type="Gene3D" id="2.60.40.1250">
    <property type="entry name" value="Thiol:disulfide interchange protein DsbD, N-terminal domain"/>
    <property type="match status" value="1"/>
</dbReference>
<evidence type="ECO:0000259" key="2">
    <source>
        <dbReference type="Pfam" id="PF11412"/>
    </source>
</evidence>
<dbReference type="Pfam" id="PF00578">
    <property type="entry name" value="AhpC-TSA"/>
    <property type="match status" value="1"/>
</dbReference>
<dbReference type="AlphaFoldDB" id="A0A381Q8W2"/>
<dbReference type="EMBL" id="UINC01001258">
    <property type="protein sequence ID" value="SUZ75766.1"/>
    <property type="molecule type" value="Genomic_DNA"/>
</dbReference>
<evidence type="ECO:0000313" key="3">
    <source>
        <dbReference type="EMBL" id="SUZ75766.1"/>
    </source>
</evidence>
<feature type="domain" description="Thiol:disulfide interchange protein DsbD N-terminal" evidence="2">
    <location>
        <begin position="162"/>
        <end position="279"/>
    </location>
</feature>
<dbReference type="InterPro" id="IPR036929">
    <property type="entry name" value="DsbDN_sf"/>
</dbReference>
<evidence type="ECO:0008006" key="4">
    <source>
        <dbReference type="Google" id="ProtNLM"/>
    </source>
</evidence>
<gene>
    <name evidence="3" type="ORF">METZ01_LOCUS28620</name>
</gene>
<dbReference type="Pfam" id="PF11412">
    <property type="entry name" value="DsbD_N"/>
    <property type="match status" value="1"/>
</dbReference>
<sequence length="299" mass="33322">VELEDRLQELEDSGIGVAAISYDSTRVLSDFAEKRGISFSLLSDKDSAVITEFGILNTVVAEALGPRRDDPEVVAAVHKYVAASVFDSIQLRQMINGTPFPGTFMLDAQGRVISRYFEEFYRERSTTSNVLLKAGIGLTPIAAIEGTTAQLKFTAYPSNTTVTNGTRFSLAVDVEPHPNMHVYAPGAEKMGYRVVGFNMNPSELVRFEPVNFPEPEIYHFKPLDEHVEVYQKKFTLLQEAVVNASAEAEEIMEELDALTLSGSFDYQACDDAICYLPDSIPITFTLELEHLDYQRVNQR</sequence>
<accession>A0A381Q8W2</accession>
<proteinExistence type="predicted"/>
<protein>
    <recommendedName>
        <fullName evidence="4">Alkyl hydroperoxide reductase subunit C/ Thiol specific antioxidant domain-containing protein</fullName>
    </recommendedName>
</protein>
<dbReference type="SUPFAM" id="SSF52833">
    <property type="entry name" value="Thioredoxin-like"/>
    <property type="match status" value="1"/>
</dbReference>
<feature type="domain" description="Alkyl hydroperoxide reductase subunit C/ Thiol specific antioxidant" evidence="1">
    <location>
        <begin position="2"/>
        <end position="113"/>
    </location>
</feature>
<dbReference type="GO" id="GO:0016491">
    <property type="term" value="F:oxidoreductase activity"/>
    <property type="evidence" value="ECO:0007669"/>
    <property type="project" value="InterPro"/>
</dbReference>